<dbReference type="HAMAP" id="MF_00167">
    <property type="entry name" value="CsrA"/>
    <property type="match status" value="1"/>
</dbReference>
<dbReference type="PANTHER" id="PTHR34984">
    <property type="entry name" value="CARBON STORAGE REGULATOR"/>
    <property type="match status" value="1"/>
</dbReference>
<keyword evidence="3 4" id="KW-0694">RNA-binding</keyword>
<name>A0A5C8ZBF1_9ACTN</name>
<dbReference type="GO" id="GO:0005829">
    <property type="term" value="C:cytosol"/>
    <property type="evidence" value="ECO:0007669"/>
    <property type="project" value="TreeGrafter"/>
</dbReference>
<evidence type="ECO:0000256" key="2">
    <source>
        <dbReference type="ARBA" id="ARBA00022845"/>
    </source>
</evidence>
<dbReference type="InterPro" id="IPR036107">
    <property type="entry name" value="CsrA_sf"/>
</dbReference>
<comment type="subcellular location">
    <subcellularLocation>
        <location evidence="4">Cytoplasm</location>
    </subcellularLocation>
</comment>
<evidence type="ECO:0000313" key="6">
    <source>
        <dbReference type="EMBL" id="TXR55087.1"/>
    </source>
</evidence>
<dbReference type="Pfam" id="PF02599">
    <property type="entry name" value="CsrA"/>
    <property type="match status" value="1"/>
</dbReference>
<dbReference type="AlphaFoldDB" id="A0A5C8ZBF1"/>
<protein>
    <recommendedName>
        <fullName evidence="4">Translational regulator CsrA</fullName>
    </recommendedName>
</protein>
<dbReference type="NCBIfam" id="TIGR00202">
    <property type="entry name" value="csrA"/>
    <property type="match status" value="1"/>
</dbReference>
<dbReference type="GO" id="GO:0048027">
    <property type="term" value="F:mRNA 5'-UTR binding"/>
    <property type="evidence" value="ECO:0007669"/>
    <property type="project" value="UniProtKB-UniRule"/>
</dbReference>
<dbReference type="GO" id="GO:1902208">
    <property type="term" value="P:regulation of bacterial-type flagellum assembly"/>
    <property type="evidence" value="ECO:0007669"/>
    <property type="project" value="UniProtKB-UniRule"/>
</dbReference>
<accession>A0A5C8ZBF1</accession>
<organism evidence="6 7">
    <name type="scientific">Quadrisphaera setariae</name>
    <dbReference type="NCBI Taxonomy" id="2593304"/>
    <lineage>
        <taxon>Bacteria</taxon>
        <taxon>Bacillati</taxon>
        <taxon>Actinomycetota</taxon>
        <taxon>Actinomycetes</taxon>
        <taxon>Kineosporiales</taxon>
        <taxon>Kineosporiaceae</taxon>
        <taxon>Quadrisphaera</taxon>
    </lineage>
</organism>
<dbReference type="NCBIfam" id="NF002469">
    <property type="entry name" value="PRK01712.1"/>
    <property type="match status" value="1"/>
</dbReference>
<dbReference type="InterPro" id="IPR003751">
    <property type="entry name" value="CsrA"/>
</dbReference>
<evidence type="ECO:0000256" key="4">
    <source>
        <dbReference type="HAMAP-Rule" id="MF_00167"/>
    </source>
</evidence>
<dbReference type="SUPFAM" id="SSF117130">
    <property type="entry name" value="CsrA-like"/>
    <property type="match status" value="1"/>
</dbReference>
<comment type="similarity">
    <text evidence="4">Belongs to the CsrA/RsmA family.</text>
</comment>
<feature type="region of interest" description="Disordered" evidence="5">
    <location>
        <begin position="69"/>
        <end position="96"/>
    </location>
</feature>
<keyword evidence="1 4" id="KW-0963">Cytoplasm</keyword>
<keyword evidence="4" id="KW-1005">Bacterial flagellum biogenesis</keyword>
<evidence type="ECO:0000313" key="7">
    <source>
        <dbReference type="Proteomes" id="UP000321234"/>
    </source>
</evidence>
<evidence type="ECO:0000256" key="1">
    <source>
        <dbReference type="ARBA" id="ARBA00022490"/>
    </source>
</evidence>
<reference evidence="6 7" key="1">
    <citation type="submission" date="2019-07" db="EMBL/GenBank/DDBJ databases">
        <title>Quadrisphaera sp. strain DD2A genome sequencing and assembly.</title>
        <authorList>
            <person name="Kim I."/>
        </authorList>
    </citation>
    <scope>NUCLEOTIDE SEQUENCE [LARGE SCALE GENOMIC DNA]</scope>
    <source>
        <strain evidence="6 7">DD2A</strain>
    </source>
</reference>
<keyword evidence="2 4" id="KW-0810">Translation regulation</keyword>
<dbReference type="GO" id="GO:0006402">
    <property type="term" value="P:mRNA catabolic process"/>
    <property type="evidence" value="ECO:0007669"/>
    <property type="project" value="InterPro"/>
</dbReference>
<dbReference type="Proteomes" id="UP000321234">
    <property type="component" value="Unassembled WGS sequence"/>
</dbReference>
<dbReference type="Gene3D" id="2.60.40.4380">
    <property type="entry name" value="Translational regulator CsrA"/>
    <property type="match status" value="1"/>
</dbReference>
<keyword evidence="4" id="KW-0678">Repressor</keyword>
<dbReference type="OrthoDB" id="9809061at2"/>
<keyword evidence="7" id="KW-1185">Reference proteome</keyword>
<dbReference type="GO" id="GO:0045947">
    <property type="term" value="P:negative regulation of translational initiation"/>
    <property type="evidence" value="ECO:0007669"/>
    <property type="project" value="UniProtKB-UniRule"/>
</dbReference>
<evidence type="ECO:0000256" key="3">
    <source>
        <dbReference type="ARBA" id="ARBA00022884"/>
    </source>
</evidence>
<dbReference type="GO" id="GO:0044781">
    <property type="term" value="P:bacterial-type flagellum organization"/>
    <property type="evidence" value="ECO:0007669"/>
    <property type="project" value="UniProtKB-KW"/>
</dbReference>
<comment type="subunit">
    <text evidence="4">Homodimer; the beta-strands of each monomer intercalate to form a hydrophobic core, while the alpha-helices form wings that extend away from the core.</text>
</comment>
<sequence>MLVLTRRAGESVMIGSDVTVRVLEIRGDVVRVGVDAPRDVQVHREEVFHAVRAANLEAASAAAPSPAVLAGLRKRPAPPVPAQSAEQAPADPPAAP</sequence>
<dbReference type="RefSeq" id="WP_147927477.1">
    <property type="nucleotide sequence ID" value="NZ_VKAC01000010.1"/>
</dbReference>
<dbReference type="EMBL" id="VKAC01000010">
    <property type="protein sequence ID" value="TXR55087.1"/>
    <property type="molecule type" value="Genomic_DNA"/>
</dbReference>
<comment type="function">
    <text evidence="4">A translational regulator that binds mRNA to regulate translation initiation and/or mRNA stability. Usually binds in the 5'-UTR at or near the Shine-Dalgarno sequence preventing ribosome-binding, thus repressing translation. Its main target seems to be the major flagellin gene, while its function is anatagonized by FliW.</text>
</comment>
<proteinExistence type="inferred from homology"/>
<gene>
    <name evidence="4 6" type="primary">csrA</name>
    <name evidence="6" type="ORF">FMM08_16500</name>
</gene>
<evidence type="ECO:0000256" key="5">
    <source>
        <dbReference type="SAM" id="MobiDB-lite"/>
    </source>
</evidence>
<dbReference type="GO" id="GO:0006109">
    <property type="term" value="P:regulation of carbohydrate metabolic process"/>
    <property type="evidence" value="ECO:0007669"/>
    <property type="project" value="InterPro"/>
</dbReference>
<dbReference type="PANTHER" id="PTHR34984:SF1">
    <property type="entry name" value="CARBON STORAGE REGULATOR"/>
    <property type="match status" value="1"/>
</dbReference>
<comment type="caution">
    <text evidence="6">The sequence shown here is derived from an EMBL/GenBank/DDBJ whole genome shotgun (WGS) entry which is preliminary data.</text>
</comment>